<evidence type="ECO:0000313" key="3">
    <source>
        <dbReference type="Proteomes" id="UP001430953"/>
    </source>
</evidence>
<dbReference type="Proteomes" id="UP001430953">
    <property type="component" value="Unassembled WGS sequence"/>
</dbReference>
<accession>A0AAW2FI80</accession>
<feature type="region of interest" description="Disordered" evidence="1">
    <location>
        <begin position="105"/>
        <end position="130"/>
    </location>
</feature>
<gene>
    <name evidence="2" type="ORF">PUN28_011863</name>
</gene>
<sequence length="179" mass="20856">MANEHDFEEIEQNYFKNFRSHMEEVEKNQQPSPCDKETADQQQPPPRPKETVQSAHHSPRLILNIQKDQTGTILQEKAAVPPAVPSAEPTTKYLLEKIKELEEKLKRPPRWQKGERNRGRGRGRGRDRGRDHGADVLYYINITKSILSRYMMIVLKWYLPVRSLRIMRSVQAPARSTLS</sequence>
<evidence type="ECO:0000313" key="2">
    <source>
        <dbReference type="EMBL" id="KAL0114818.1"/>
    </source>
</evidence>
<reference evidence="2 3" key="1">
    <citation type="submission" date="2023-03" db="EMBL/GenBank/DDBJ databases">
        <title>High recombination rates correlate with genetic variation in Cardiocondyla obscurior ants.</title>
        <authorList>
            <person name="Errbii M."/>
        </authorList>
    </citation>
    <scope>NUCLEOTIDE SEQUENCE [LARGE SCALE GENOMIC DNA]</scope>
    <source>
        <strain evidence="2">Alpha-2009</strain>
        <tissue evidence="2">Whole body</tissue>
    </source>
</reference>
<feature type="region of interest" description="Disordered" evidence="1">
    <location>
        <begin position="20"/>
        <end position="58"/>
    </location>
</feature>
<keyword evidence="3" id="KW-1185">Reference proteome</keyword>
<evidence type="ECO:0000256" key="1">
    <source>
        <dbReference type="SAM" id="MobiDB-lite"/>
    </source>
</evidence>
<name>A0AAW2FI80_9HYME</name>
<dbReference type="EMBL" id="JADYXP020000011">
    <property type="protein sequence ID" value="KAL0114818.1"/>
    <property type="molecule type" value="Genomic_DNA"/>
</dbReference>
<organism evidence="2 3">
    <name type="scientific">Cardiocondyla obscurior</name>
    <dbReference type="NCBI Taxonomy" id="286306"/>
    <lineage>
        <taxon>Eukaryota</taxon>
        <taxon>Metazoa</taxon>
        <taxon>Ecdysozoa</taxon>
        <taxon>Arthropoda</taxon>
        <taxon>Hexapoda</taxon>
        <taxon>Insecta</taxon>
        <taxon>Pterygota</taxon>
        <taxon>Neoptera</taxon>
        <taxon>Endopterygota</taxon>
        <taxon>Hymenoptera</taxon>
        <taxon>Apocrita</taxon>
        <taxon>Aculeata</taxon>
        <taxon>Formicoidea</taxon>
        <taxon>Formicidae</taxon>
        <taxon>Myrmicinae</taxon>
        <taxon>Cardiocondyla</taxon>
    </lineage>
</organism>
<proteinExistence type="predicted"/>
<protein>
    <submittedName>
        <fullName evidence="2">Uncharacterized protein</fullName>
    </submittedName>
</protein>
<dbReference type="AlphaFoldDB" id="A0AAW2FI80"/>
<comment type="caution">
    <text evidence="2">The sequence shown here is derived from an EMBL/GenBank/DDBJ whole genome shotgun (WGS) entry which is preliminary data.</text>
</comment>